<protein>
    <submittedName>
        <fullName evidence="2">Uncharacterized protein</fullName>
    </submittedName>
</protein>
<evidence type="ECO:0000313" key="3">
    <source>
        <dbReference type="Proteomes" id="UP000284706"/>
    </source>
</evidence>
<evidence type="ECO:0000313" key="2">
    <source>
        <dbReference type="EMBL" id="PPQ98230.1"/>
    </source>
</evidence>
<keyword evidence="3" id="KW-1185">Reference proteome</keyword>
<organism evidence="2 3">
    <name type="scientific">Gymnopilus dilepis</name>
    <dbReference type="NCBI Taxonomy" id="231916"/>
    <lineage>
        <taxon>Eukaryota</taxon>
        <taxon>Fungi</taxon>
        <taxon>Dikarya</taxon>
        <taxon>Basidiomycota</taxon>
        <taxon>Agaricomycotina</taxon>
        <taxon>Agaricomycetes</taxon>
        <taxon>Agaricomycetidae</taxon>
        <taxon>Agaricales</taxon>
        <taxon>Agaricineae</taxon>
        <taxon>Hymenogastraceae</taxon>
        <taxon>Gymnopilus</taxon>
    </lineage>
</organism>
<dbReference type="Proteomes" id="UP000284706">
    <property type="component" value="Unassembled WGS sequence"/>
</dbReference>
<sequence length="72" mass="7757">MKNPSTIDYMNTAALDASSTFFKFNAAVETGSATSAAGMNFYETWLNGGLPEEEEGRDGQAEWGNMPGPSTW</sequence>
<proteinExistence type="predicted"/>
<name>A0A409Y5F5_9AGAR</name>
<dbReference type="AlphaFoldDB" id="A0A409Y5F5"/>
<accession>A0A409Y5F5</accession>
<reference evidence="2 3" key="1">
    <citation type="journal article" date="2018" name="Evol. Lett.">
        <title>Horizontal gene cluster transfer increased hallucinogenic mushroom diversity.</title>
        <authorList>
            <person name="Reynolds H.T."/>
            <person name="Vijayakumar V."/>
            <person name="Gluck-Thaler E."/>
            <person name="Korotkin H.B."/>
            <person name="Matheny P.B."/>
            <person name="Slot J.C."/>
        </authorList>
    </citation>
    <scope>NUCLEOTIDE SEQUENCE [LARGE SCALE GENOMIC DNA]</scope>
    <source>
        <strain evidence="2 3">SRW20</strain>
    </source>
</reference>
<dbReference type="InParanoid" id="A0A409Y5F5"/>
<dbReference type="EMBL" id="NHYE01001137">
    <property type="protein sequence ID" value="PPQ98230.1"/>
    <property type="molecule type" value="Genomic_DNA"/>
</dbReference>
<comment type="caution">
    <text evidence="2">The sequence shown here is derived from an EMBL/GenBank/DDBJ whole genome shotgun (WGS) entry which is preliminary data.</text>
</comment>
<evidence type="ECO:0000256" key="1">
    <source>
        <dbReference type="SAM" id="MobiDB-lite"/>
    </source>
</evidence>
<feature type="region of interest" description="Disordered" evidence="1">
    <location>
        <begin position="49"/>
        <end position="72"/>
    </location>
</feature>
<gene>
    <name evidence="2" type="ORF">CVT26_003403</name>
</gene>